<comment type="caution">
    <text evidence="1">The sequence shown here is derived from an EMBL/GenBank/DDBJ whole genome shotgun (WGS) entry which is preliminary data.</text>
</comment>
<proteinExistence type="predicted"/>
<organism evidence="1 2">
    <name type="scientific">Thiorhodococcus minor</name>
    <dbReference type="NCBI Taxonomy" id="57489"/>
    <lineage>
        <taxon>Bacteria</taxon>
        <taxon>Pseudomonadati</taxon>
        <taxon>Pseudomonadota</taxon>
        <taxon>Gammaproteobacteria</taxon>
        <taxon>Chromatiales</taxon>
        <taxon>Chromatiaceae</taxon>
        <taxon>Thiorhodococcus</taxon>
    </lineage>
</organism>
<name>A0A6M0K348_9GAMM</name>
<dbReference type="Proteomes" id="UP000483379">
    <property type="component" value="Unassembled WGS sequence"/>
</dbReference>
<accession>A0A6M0K348</accession>
<reference evidence="1 2" key="1">
    <citation type="submission" date="2020-02" db="EMBL/GenBank/DDBJ databases">
        <title>Genome sequences of Thiorhodococcus mannitoliphagus and Thiorhodococcus minor, purple sulfur photosynthetic bacteria in the gammaproteobacterial family, Chromatiaceae.</title>
        <authorList>
            <person name="Aviles F.A."/>
            <person name="Meyer T.E."/>
            <person name="Kyndt J.A."/>
        </authorList>
    </citation>
    <scope>NUCLEOTIDE SEQUENCE [LARGE SCALE GENOMIC DNA]</scope>
    <source>
        <strain evidence="1 2">DSM 11518</strain>
    </source>
</reference>
<dbReference type="PANTHER" id="PTHR35586">
    <property type="entry name" value="SLL1691 PROTEIN"/>
    <property type="match status" value="1"/>
</dbReference>
<evidence type="ECO:0000313" key="1">
    <source>
        <dbReference type="EMBL" id="NEV64196.1"/>
    </source>
</evidence>
<dbReference type="PANTHER" id="PTHR35586:SF1">
    <property type="entry name" value="SLL1691 PROTEIN"/>
    <property type="match status" value="1"/>
</dbReference>
<evidence type="ECO:0000313" key="2">
    <source>
        <dbReference type="Proteomes" id="UP000483379"/>
    </source>
</evidence>
<sequence length="164" mass="18965">DTPMAGQRNIAAALFRLENSRRPEDIERVLASLIEWLAAPEQDSLRRAFVVWLKRVLLPARVPGAELPNVNDLQEMRAMLAERVKTWTEEWKQQGLEEGLEKGLKQGVYRGEARLLRRLLIRRFGVLPAWAEARLEQAGEAELEFWADRVLDRDTLEEVLKEPI</sequence>
<dbReference type="AlphaFoldDB" id="A0A6M0K348"/>
<keyword evidence="2" id="KW-1185">Reference proteome</keyword>
<feature type="non-terminal residue" evidence="1">
    <location>
        <position position="1"/>
    </location>
</feature>
<dbReference type="EMBL" id="JAAIJQ010000078">
    <property type="protein sequence ID" value="NEV64196.1"/>
    <property type="molecule type" value="Genomic_DNA"/>
</dbReference>
<gene>
    <name evidence="1" type="ORF">G3446_20290</name>
</gene>
<protein>
    <submittedName>
        <fullName evidence="1">Transposase</fullName>
    </submittedName>
</protein>